<dbReference type="EC" id="1.5.1.2" evidence="6 7"/>
<dbReference type="InterPro" id="IPR029036">
    <property type="entry name" value="P5CR_dimer"/>
</dbReference>
<dbReference type="InterPro" id="IPR008927">
    <property type="entry name" value="6-PGluconate_DH-like_C_sf"/>
</dbReference>
<evidence type="ECO:0000313" key="11">
    <source>
        <dbReference type="EMBL" id="TDG68506.1"/>
    </source>
</evidence>
<name>A0A4R5N973_9LACO</name>
<dbReference type="SUPFAM" id="SSF48179">
    <property type="entry name" value="6-phosphogluconate dehydrogenase C-terminal domain-like"/>
    <property type="match status" value="1"/>
</dbReference>
<evidence type="ECO:0000256" key="4">
    <source>
        <dbReference type="ARBA" id="ARBA00023002"/>
    </source>
</evidence>
<dbReference type="GO" id="GO:0005737">
    <property type="term" value="C:cytoplasm"/>
    <property type="evidence" value="ECO:0007669"/>
    <property type="project" value="UniProtKB-SubCell"/>
</dbReference>
<comment type="function">
    <text evidence="5 6">Catalyzes the reduction of 1-pyrroline-5-carboxylate (PCA) to L-proline.</text>
</comment>
<dbReference type="Gene3D" id="1.10.3730.10">
    <property type="entry name" value="ProC C-terminal domain-like"/>
    <property type="match status" value="1"/>
</dbReference>
<dbReference type="GO" id="GO:0055129">
    <property type="term" value="P:L-proline biosynthetic process"/>
    <property type="evidence" value="ECO:0007669"/>
    <property type="project" value="UniProtKB-UniRule"/>
</dbReference>
<dbReference type="PIRSF" id="PIRSF000193">
    <property type="entry name" value="Pyrrol-5-carb_rd"/>
    <property type="match status" value="1"/>
</dbReference>
<dbReference type="HAMAP" id="MF_01925">
    <property type="entry name" value="P5C_reductase"/>
    <property type="match status" value="1"/>
</dbReference>
<evidence type="ECO:0000313" key="12">
    <source>
        <dbReference type="Proteomes" id="UP000295681"/>
    </source>
</evidence>
<evidence type="ECO:0000256" key="7">
    <source>
        <dbReference type="NCBIfam" id="TIGR00112"/>
    </source>
</evidence>
<organism evidence="11 12">
    <name type="scientific">Leuconostoc fallax</name>
    <dbReference type="NCBI Taxonomy" id="1251"/>
    <lineage>
        <taxon>Bacteria</taxon>
        <taxon>Bacillati</taxon>
        <taxon>Bacillota</taxon>
        <taxon>Bacilli</taxon>
        <taxon>Lactobacillales</taxon>
        <taxon>Lactobacillaceae</taxon>
        <taxon>Leuconostoc</taxon>
    </lineage>
</organism>
<reference evidence="11 12" key="1">
    <citation type="journal article" date="2019" name="Appl. Microbiol. Biotechnol.">
        <title>Uncovering carbohydrate metabolism through a genotype-phenotype association study of 56 lactic acid bacteria genomes.</title>
        <authorList>
            <person name="Buron-Moles G."/>
            <person name="Chailyan A."/>
            <person name="Dolejs I."/>
            <person name="Forster J."/>
            <person name="Miks M.H."/>
        </authorList>
    </citation>
    <scope>NUCLEOTIDE SEQUENCE [LARGE SCALE GENOMIC DNA]</scope>
    <source>
        <strain evidence="11 12">ATCC 700006</strain>
    </source>
</reference>
<evidence type="ECO:0000259" key="10">
    <source>
        <dbReference type="Pfam" id="PF14748"/>
    </source>
</evidence>
<comment type="catalytic activity">
    <reaction evidence="6">
        <text>L-proline + NAD(+) = (S)-1-pyrroline-5-carboxylate + NADH + 2 H(+)</text>
        <dbReference type="Rhea" id="RHEA:14105"/>
        <dbReference type="ChEBI" id="CHEBI:15378"/>
        <dbReference type="ChEBI" id="CHEBI:17388"/>
        <dbReference type="ChEBI" id="CHEBI:57540"/>
        <dbReference type="ChEBI" id="CHEBI:57945"/>
        <dbReference type="ChEBI" id="CHEBI:60039"/>
        <dbReference type="EC" id="1.5.1.2"/>
    </reaction>
</comment>
<dbReference type="InterPro" id="IPR000304">
    <property type="entry name" value="Pyrroline-COOH_reductase"/>
</dbReference>
<dbReference type="RefSeq" id="WP_010006887.1">
    <property type="nucleotide sequence ID" value="NZ_JAGYGP010000007.1"/>
</dbReference>
<evidence type="ECO:0000256" key="3">
    <source>
        <dbReference type="ARBA" id="ARBA00022857"/>
    </source>
</evidence>
<keyword evidence="12" id="KW-1185">Reference proteome</keyword>
<dbReference type="PANTHER" id="PTHR11645">
    <property type="entry name" value="PYRROLINE-5-CARBOXYLATE REDUCTASE"/>
    <property type="match status" value="1"/>
</dbReference>
<dbReference type="SUPFAM" id="SSF51735">
    <property type="entry name" value="NAD(P)-binding Rossmann-fold domains"/>
    <property type="match status" value="1"/>
</dbReference>
<evidence type="ECO:0000256" key="2">
    <source>
        <dbReference type="ARBA" id="ARBA00022650"/>
    </source>
</evidence>
<comment type="similarity">
    <text evidence="1 6">Belongs to the pyrroline-5-carboxylate reductase family.</text>
</comment>
<protein>
    <recommendedName>
        <fullName evidence="6 7">Pyrroline-5-carboxylate reductase</fullName>
        <shortName evidence="6">P5C reductase</shortName>
        <shortName evidence="6">P5CR</shortName>
        <ecNumber evidence="6 7">1.5.1.2</ecNumber>
    </recommendedName>
    <alternativeName>
        <fullName evidence="6">PCA reductase</fullName>
    </alternativeName>
</protein>
<feature type="binding site" evidence="8">
    <location>
        <begin position="6"/>
        <end position="11"/>
    </location>
    <ligand>
        <name>NADP(+)</name>
        <dbReference type="ChEBI" id="CHEBI:58349"/>
    </ligand>
</feature>
<dbReference type="GO" id="GO:0004735">
    <property type="term" value="F:pyrroline-5-carboxylate reductase activity"/>
    <property type="evidence" value="ECO:0007669"/>
    <property type="project" value="UniProtKB-UniRule"/>
</dbReference>
<comment type="pathway">
    <text evidence="6">Amino-acid biosynthesis; L-proline biosynthesis; L-proline from L-glutamate 5-semialdehyde: step 1/1.</text>
</comment>
<comment type="caution">
    <text evidence="11">The sequence shown here is derived from an EMBL/GenBank/DDBJ whole genome shotgun (WGS) entry which is preliminary data.</text>
</comment>
<gene>
    <name evidence="6" type="primary">proC</name>
    <name evidence="11" type="ORF">C5L23_000108</name>
</gene>
<sequence length="257" mass="27364">MKYGFIGAGNMAQAMIKGLIKNGVATHDIIVSSPSSATKLSNDLDIVAADLTTTIEQSDLVVLAFLPKQLATILTDHVAHFKDKLTISVLAGVTLTQLHQVLPDAQLVRSLPNVNSTINQGCTAIAFSHNVTVDNQQKTTQFYTKLGTVNVLPEEQFLTFSAIAGSGPAYVFNFIDALIAAGVANGLDAQTAQNITLQTLLGSSQMLQQSQRSPQEWMNIVASPGGSTRAGLDSLTAQHFNNVIKQAIDVTVNHKHA</sequence>
<dbReference type="FunFam" id="1.10.3730.10:FF:000001">
    <property type="entry name" value="Pyrroline-5-carboxylate reductase"/>
    <property type="match status" value="1"/>
</dbReference>
<dbReference type="InterPro" id="IPR028939">
    <property type="entry name" value="P5C_Rdtase_cat_N"/>
</dbReference>
<feature type="domain" description="Pyrroline-5-carboxylate reductase dimerisation" evidence="10">
    <location>
        <begin position="154"/>
        <end position="254"/>
    </location>
</feature>
<comment type="catalytic activity">
    <reaction evidence="6">
        <text>L-proline + NADP(+) = (S)-1-pyrroline-5-carboxylate + NADPH + 2 H(+)</text>
        <dbReference type="Rhea" id="RHEA:14109"/>
        <dbReference type="ChEBI" id="CHEBI:15378"/>
        <dbReference type="ChEBI" id="CHEBI:17388"/>
        <dbReference type="ChEBI" id="CHEBI:57783"/>
        <dbReference type="ChEBI" id="CHEBI:58349"/>
        <dbReference type="ChEBI" id="CHEBI:60039"/>
        <dbReference type="EC" id="1.5.1.2"/>
    </reaction>
</comment>
<keyword evidence="3 6" id="KW-0521">NADP</keyword>
<dbReference type="AlphaFoldDB" id="A0A4R5N973"/>
<dbReference type="NCBIfam" id="TIGR00112">
    <property type="entry name" value="proC"/>
    <property type="match status" value="1"/>
</dbReference>
<evidence type="ECO:0000256" key="8">
    <source>
        <dbReference type="PIRSR" id="PIRSR000193-1"/>
    </source>
</evidence>
<evidence type="ECO:0000256" key="6">
    <source>
        <dbReference type="HAMAP-Rule" id="MF_01925"/>
    </source>
</evidence>
<dbReference type="Proteomes" id="UP000295681">
    <property type="component" value="Unassembled WGS sequence"/>
</dbReference>
<evidence type="ECO:0000256" key="1">
    <source>
        <dbReference type="ARBA" id="ARBA00005525"/>
    </source>
</evidence>
<comment type="subcellular location">
    <subcellularLocation>
        <location evidence="6">Cytoplasm</location>
    </subcellularLocation>
</comment>
<dbReference type="UniPathway" id="UPA00098">
    <property type="reaction ID" value="UER00361"/>
</dbReference>
<keyword evidence="2 6" id="KW-0641">Proline biosynthesis</keyword>
<keyword evidence="6" id="KW-0028">Amino-acid biosynthesis</keyword>
<accession>A0A4R5N973</accession>
<keyword evidence="4 6" id="KW-0560">Oxidoreductase</keyword>
<proteinExistence type="inferred from homology"/>
<dbReference type="EMBL" id="PUFI01000013">
    <property type="protein sequence ID" value="TDG68506.1"/>
    <property type="molecule type" value="Genomic_DNA"/>
</dbReference>
<dbReference type="PANTHER" id="PTHR11645:SF0">
    <property type="entry name" value="PYRROLINE-5-CARBOXYLATE REDUCTASE 3"/>
    <property type="match status" value="1"/>
</dbReference>
<feature type="binding site" evidence="8">
    <location>
        <begin position="64"/>
        <end position="67"/>
    </location>
    <ligand>
        <name>NADP(+)</name>
        <dbReference type="ChEBI" id="CHEBI:58349"/>
    </ligand>
</feature>
<dbReference type="Gene3D" id="3.40.50.720">
    <property type="entry name" value="NAD(P)-binding Rossmann-like Domain"/>
    <property type="match status" value="1"/>
</dbReference>
<dbReference type="STRING" id="907931.GCA_000165675_01707"/>
<dbReference type="Pfam" id="PF03807">
    <property type="entry name" value="F420_oxidored"/>
    <property type="match status" value="1"/>
</dbReference>
<keyword evidence="6" id="KW-0963">Cytoplasm</keyword>
<evidence type="ECO:0000256" key="5">
    <source>
        <dbReference type="ARBA" id="ARBA00058118"/>
    </source>
</evidence>
<dbReference type="Pfam" id="PF14748">
    <property type="entry name" value="P5CR_dimer"/>
    <property type="match status" value="1"/>
</dbReference>
<feature type="domain" description="Pyrroline-5-carboxylate reductase catalytic N-terminal" evidence="9">
    <location>
        <begin position="2"/>
        <end position="92"/>
    </location>
</feature>
<dbReference type="InterPro" id="IPR036291">
    <property type="entry name" value="NAD(P)-bd_dom_sf"/>
</dbReference>
<evidence type="ECO:0000259" key="9">
    <source>
        <dbReference type="Pfam" id="PF03807"/>
    </source>
</evidence>